<keyword evidence="2" id="KW-1185">Reference proteome</keyword>
<dbReference type="EMBL" id="MBLM01000154">
    <property type="protein sequence ID" value="OHV30223.1"/>
    <property type="molecule type" value="Genomic_DNA"/>
</dbReference>
<protein>
    <submittedName>
        <fullName evidence="1">Uncharacterized protein</fullName>
    </submittedName>
</protein>
<comment type="caution">
    <text evidence="1">The sequence shown here is derived from an EMBL/GenBank/DDBJ whole genome shotgun (WGS) entry which is preliminary data.</text>
</comment>
<reference evidence="2" key="1">
    <citation type="submission" date="2016-07" db="EMBL/GenBank/DDBJ databases">
        <title>Sequence Frankia sp. strain CcI1.17.</title>
        <authorList>
            <person name="Ghodhbane-Gtari F."/>
            <person name="Swanson E."/>
            <person name="Gueddou A."/>
            <person name="Morris K."/>
            <person name="Hezbri K."/>
            <person name="Ktari A."/>
            <person name="Nouioui I."/>
            <person name="Abebe-Akele F."/>
            <person name="Simpson S."/>
            <person name="Thomas K."/>
            <person name="Gtari M."/>
            <person name="Tisa L.S."/>
            <person name="Hurst S."/>
        </authorList>
    </citation>
    <scope>NUCLEOTIDE SEQUENCE [LARGE SCALE GENOMIC DNA]</scope>
    <source>
        <strain evidence="2">Cc1.17</strain>
    </source>
</reference>
<dbReference type="AlphaFoldDB" id="A0A1S1Q5T7"/>
<gene>
    <name evidence="1" type="ORF">CC117_27575</name>
</gene>
<proteinExistence type="predicted"/>
<evidence type="ECO:0000313" key="2">
    <source>
        <dbReference type="Proteomes" id="UP000179627"/>
    </source>
</evidence>
<dbReference type="Proteomes" id="UP000179627">
    <property type="component" value="Unassembled WGS sequence"/>
</dbReference>
<dbReference type="RefSeq" id="WP_071089659.1">
    <property type="nucleotide sequence ID" value="NZ_MBLM01000154.1"/>
</dbReference>
<name>A0A1S1Q5T7_9ACTN</name>
<organism evidence="1 2">
    <name type="scientific">Parafrankia colletiae</name>
    <dbReference type="NCBI Taxonomy" id="573497"/>
    <lineage>
        <taxon>Bacteria</taxon>
        <taxon>Bacillati</taxon>
        <taxon>Actinomycetota</taxon>
        <taxon>Actinomycetes</taxon>
        <taxon>Frankiales</taxon>
        <taxon>Frankiaceae</taxon>
        <taxon>Parafrankia</taxon>
    </lineage>
</organism>
<accession>A0A1S1Q5T7</accession>
<sequence length="70" mass="7617">MDILRGVEEFLAIWIWADLVAGLGRTVESRPRSELSGSSSRADATRRVPADLAEISRVLVGLAQLALTRP</sequence>
<evidence type="ECO:0000313" key="1">
    <source>
        <dbReference type="EMBL" id="OHV30223.1"/>
    </source>
</evidence>